<dbReference type="PANTHER" id="PTHR22957">
    <property type="entry name" value="TBC1 DOMAIN FAMILY MEMBER GTPASE-ACTIVATING PROTEIN"/>
    <property type="match status" value="1"/>
</dbReference>
<comment type="caution">
    <text evidence="4">The sequence shown here is derived from an EMBL/GenBank/DDBJ whole genome shotgun (WGS) entry which is preliminary data.</text>
</comment>
<feature type="compositionally biased region" description="Polar residues" evidence="2">
    <location>
        <begin position="25"/>
        <end position="36"/>
    </location>
</feature>
<feature type="region of interest" description="Disordered" evidence="2">
    <location>
        <begin position="1"/>
        <end position="105"/>
    </location>
</feature>
<feature type="compositionally biased region" description="Polar residues" evidence="2">
    <location>
        <begin position="89"/>
        <end position="105"/>
    </location>
</feature>
<proteinExistence type="predicted"/>
<dbReference type="Gene3D" id="1.10.10.750">
    <property type="entry name" value="Ypt/Rab-GAP domain of gyp1p, domain 1"/>
    <property type="match status" value="1"/>
</dbReference>
<dbReference type="Pfam" id="PF00566">
    <property type="entry name" value="RabGAP-TBC"/>
    <property type="match status" value="1"/>
</dbReference>
<dbReference type="EMBL" id="JATAAI010000030">
    <property type="protein sequence ID" value="KAK1736181.1"/>
    <property type="molecule type" value="Genomic_DNA"/>
</dbReference>
<evidence type="ECO:0000256" key="2">
    <source>
        <dbReference type="SAM" id="MobiDB-lite"/>
    </source>
</evidence>
<evidence type="ECO:0000256" key="1">
    <source>
        <dbReference type="ARBA" id="ARBA00022468"/>
    </source>
</evidence>
<sequence>MSSSHQQQQQATPRGLPGFLRRTLRTSTAEQENNALDYSPSSAPKSPAVPDSITDTVGVQSGNVDNDNVDMANRSSRSKSDSQIIDGRMTQTDNATNQNSLTLTSPGSAKRHLRAVAFPPLPYEQELGGNNSDDDVVVGDVDKQSQSLSVASTNNVISTPMIAPPQPQTEATAPPPQPKSYKEIQYETMLNSTIIPLRDLRKLSWNGIPAHHRSKIWKILLSYLPANTSRHQSTLTRKRNEYKDAIQQHYDIPDDSRTNSEQETLRQVLVDVPRTAPEVPLFHNDRVRRCLSRLLYIWAMRHPASSYVQGINDLATPLIAVFISGYFPNKDVEEEVLSGEVMIDVTDAILEEVEADTYWCLTNLLAGIQDHYTSDQPGMQRMVMRLEDLVNRIDADLAGHLRETGIEFLQFAFKWMNCLLLREFRLQRVMRLWDTYLSEGDGGFEDFHVYVCASFLVHFSAELQQMGFDELFQFMQNMPTDDWTDREIEILLSSAFVLSTLFGGSEAHLNVVRH</sequence>
<dbReference type="PROSITE" id="PS50086">
    <property type="entry name" value="TBC_RABGAP"/>
    <property type="match status" value="1"/>
</dbReference>
<dbReference type="AlphaFoldDB" id="A0AAD9D6P4"/>
<dbReference type="InterPro" id="IPR035969">
    <property type="entry name" value="Rab-GAP_TBC_sf"/>
</dbReference>
<dbReference type="FunFam" id="1.10.472.80:FF:000001">
    <property type="entry name" value="TBC1 domain family member 22B"/>
    <property type="match status" value="1"/>
</dbReference>
<accession>A0AAD9D6P4</accession>
<dbReference type="SMART" id="SM00164">
    <property type="entry name" value="TBC"/>
    <property type="match status" value="1"/>
</dbReference>
<keyword evidence="1" id="KW-0343">GTPase activation</keyword>
<dbReference type="Gene3D" id="1.10.472.80">
    <property type="entry name" value="Ypt/Rab-GAP domain of gyp1p, domain 3"/>
    <property type="match status" value="1"/>
</dbReference>
<dbReference type="GO" id="GO:0005096">
    <property type="term" value="F:GTPase activator activity"/>
    <property type="evidence" value="ECO:0007669"/>
    <property type="project" value="UniProtKB-KW"/>
</dbReference>
<feature type="compositionally biased region" description="Low complexity" evidence="2">
    <location>
        <begin position="39"/>
        <end position="52"/>
    </location>
</feature>
<feature type="compositionally biased region" description="Pro residues" evidence="2">
    <location>
        <begin position="162"/>
        <end position="178"/>
    </location>
</feature>
<feature type="domain" description="Rab-GAP TBC" evidence="3">
    <location>
        <begin position="207"/>
        <end position="440"/>
    </location>
</feature>
<dbReference type="SUPFAM" id="SSF47923">
    <property type="entry name" value="Ypt/Rab-GAP domain of gyp1p"/>
    <property type="match status" value="2"/>
</dbReference>
<keyword evidence="5" id="KW-1185">Reference proteome</keyword>
<feature type="compositionally biased region" description="Polar residues" evidence="2">
    <location>
        <begin position="1"/>
        <end position="12"/>
    </location>
</feature>
<evidence type="ECO:0000313" key="4">
    <source>
        <dbReference type="EMBL" id="KAK1736181.1"/>
    </source>
</evidence>
<dbReference type="GO" id="GO:0071889">
    <property type="term" value="F:14-3-3 protein binding"/>
    <property type="evidence" value="ECO:0007669"/>
    <property type="project" value="UniProtKB-ARBA"/>
</dbReference>
<evidence type="ECO:0000313" key="5">
    <source>
        <dbReference type="Proteomes" id="UP001224775"/>
    </source>
</evidence>
<feature type="region of interest" description="Disordered" evidence="2">
    <location>
        <begin position="158"/>
        <end position="178"/>
    </location>
</feature>
<dbReference type="Gene3D" id="1.10.8.270">
    <property type="entry name" value="putative rabgap domain of human tbc1 domain family member 14 like domains"/>
    <property type="match status" value="1"/>
</dbReference>
<feature type="compositionally biased region" description="Polar residues" evidence="2">
    <location>
        <begin position="53"/>
        <end position="66"/>
    </location>
</feature>
<organism evidence="4 5">
    <name type="scientific">Skeletonema marinoi</name>
    <dbReference type="NCBI Taxonomy" id="267567"/>
    <lineage>
        <taxon>Eukaryota</taxon>
        <taxon>Sar</taxon>
        <taxon>Stramenopiles</taxon>
        <taxon>Ochrophyta</taxon>
        <taxon>Bacillariophyta</taxon>
        <taxon>Coscinodiscophyceae</taxon>
        <taxon>Thalassiosirophycidae</taxon>
        <taxon>Thalassiosirales</taxon>
        <taxon>Skeletonemataceae</taxon>
        <taxon>Skeletonema</taxon>
        <taxon>Skeletonema marinoi-dohrnii complex</taxon>
    </lineage>
</organism>
<evidence type="ECO:0000259" key="3">
    <source>
        <dbReference type="PROSITE" id="PS50086"/>
    </source>
</evidence>
<dbReference type="Proteomes" id="UP001224775">
    <property type="component" value="Unassembled WGS sequence"/>
</dbReference>
<dbReference type="PANTHER" id="PTHR22957:SF26">
    <property type="entry name" value="LD44506P"/>
    <property type="match status" value="1"/>
</dbReference>
<dbReference type="FunFam" id="1.10.8.270:FF:000004">
    <property type="entry name" value="TBC1 domain family, member 22B"/>
    <property type="match status" value="1"/>
</dbReference>
<gene>
    <name evidence="4" type="ORF">QTG54_013317</name>
</gene>
<dbReference type="InterPro" id="IPR000195">
    <property type="entry name" value="Rab-GAP-TBC_dom"/>
</dbReference>
<reference evidence="4" key="1">
    <citation type="submission" date="2023-06" db="EMBL/GenBank/DDBJ databases">
        <title>Survivors Of The Sea: Transcriptome response of Skeletonema marinoi to long-term dormancy.</title>
        <authorList>
            <person name="Pinder M.I.M."/>
            <person name="Kourtchenko O."/>
            <person name="Robertson E.K."/>
            <person name="Larsson T."/>
            <person name="Maumus F."/>
            <person name="Osuna-Cruz C.M."/>
            <person name="Vancaester E."/>
            <person name="Stenow R."/>
            <person name="Vandepoele K."/>
            <person name="Ploug H."/>
            <person name="Bruchert V."/>
            <person name="Godhe A."/>
            <person name="Topel M."/>
        </authorList>
    </citation>
    <scope>NUCLEOTIDE SEQUENCE</scope>
    <source>
        <strain evidence="4">R05AC</strain>
    </source>
</reference>
<protein>
    <submittedName>
        <fullName evidence="4">TBC domain-containing protein</fullName>
    </submittedName>
</protein>
<name>A0AAD9D6P4_9STRA</name>